<evidence type="ECO:0000313" key="7">
    <source>
        <dbReference type="Proteomes" id="UP001519460"/>
    </source>
</evidence>
<feature type="non-terminal residue" evidence="6">
    <location>
        <position position="1"/>
    </location>
</feature>
<dbReference type="SUPFAM" id="SSF52309">
    <property type="entry name" value="N-(deoxy)ribosyltransferase-like"/>
    <property type="match status" value="1"/>
</dbReference>
<evidence type="ECO:0000256" key="4">
    <source>
        <dbReference type="ARBA" id="ARBA00023027"/>
    </source>
</evidence>
<dbReference type="Gene3D" id="3.40.50.720">
    <property type="entry name" value="NAD(P)-binding Rossmann-like Domain"/>
    <property type="match status" value="1"/>
</dbReference>
<dbReference type="InterPro" id="IPR003193">
    <property type="entry name" value="ADP-ribosyl_cyclase"/>
</dbReference>
<accession>A0ABD0KIJ3</accession>
<dbReference type="PANTHER" id="PTHR10912:SF7">
    <property type="entry name" value="ADP-RIBOSYL CYCLASE_CYCLIC ADP-RIBOSE HYDROLASE"/>
    <property type="match status" value="1"/>
</dbReference>
<keyword evidence="4" id="KW-0520">NAD</keyword>
<dbReference type="Pfam" id="PF02267">
    <property type="entry name" value="Rib_hydrolayse"/>
    <property type="match status" value="1"/>
</dbReference>
<comment type="similarity">
    <text evidence="1">Belongs to the ADP-ribosyl cyclase family.</text>
</comment>
<evidence type="ECO:0000313" key="6">
    <source>
        <dbReference type="EMBL" id="KAK7486872.1"/>
    </source>
</evidence>
<keyword evidence="2" id="KW-0808">Transferase</keyword>
<evidence type="ECO:0000256" key="1">
    <source>
        <dbReference type="ARBA" id="ARBA00005406"/>
    </source>
</evidence>
<dbReference type="GO" id="GO:0016020">
    <property type="term" value="C:membrane"/>
    <property type="evidence" value="ECO:0007669"/>
    <property type="project" value="UniProtKB-ARBA"/>
</dbReference>
<proteinExistence type="inferred from homology"/>
<protein>
    <submittedName>
        <fullName evidence="6">Uncharacterized protein</fullName>
    </submittedName>
</protein>
<evidence type="ECO:0000256" key="5">
    <source>
        <dbReference type="ARBA" id="ARBA00023157"/>
    </source>
</evidence>
<evidence type="ECO:0000256" key="3">
    <source>
        <dbReference type="ARBA" id="ARBA00022801"/>
    </source>
</evidence>
<dbReference type="AlphaFoldDB" id="A0ABD0KIJ3"/>
<dbReference type="GO" id="GO:0016740">
    <property type="term" value="F:transferase activity"/>
    <property type="evidence" value="ECO:0007669"/>
    <property type="project" value="UniProtKB-KW"/>
</dbReference>
<dbReference type="EMBL" id="JACVVK020000172">
    <property type="protein sequence ID" value="KAK7486872.1"/>
    <property type="molecule type" value="Genomic_DNA"/>
</dbReference>
<keyword evidence="5" id="KW-1015">Disulfide bond</keyword>
<gene>
    <name evidence="6" type="ORF">BaRGS_00021843</name>
</gene>
<comment type="caution">
    <text evidence="6">The sequence shown here is derived from an EMBL/GenBank/DDBJ whole genome shotgun (WGS) entry which is preliminary data.</text>
</comment>
<keyword evidence="7" id="KW-1185">Reference proteome</keyword>
<keyword evidence="3" id="KW-0378">Hydrolase</keyword>
<reference evidence="6 7" key="1">
    <citation type="journal article" date="2023" name="Sci. Data">
        <title>Genome assembly of the Korean intertidal mud-creeper Batillaria attramentaria.</title>
        <authorList>
            <person name="Patra A.K."/>
            <person name="Ho P.T."/>
            <person name="Jun S."/>
            <person name="Lee S.J."/>
            <person name="Kim Y."/>
            <person name="Won Y.J."/>
        </authorList>
    </citation>
    <scope>NUCLEOTIDE SEQUENCE [LARGE SCALE GENOMIC DNA]</scope>
    <source>
        <strain evidence="6">Wonlab-2016</strain>
    </source>
</reference>
<dbReference type="Proteomes" id="UP001519460">
    <property type="component" value="Unassembled WGS sequence"/>
</dbReference>
<organism evidence="6 7">
    <name type="scientific">Batillaria attramentaria</name>
    <dbReference type="NCBI Taxonomy" id="370345"/>
    <lineage>
        <taxon>Eukaryota</taxon>
        <taxon>Metazoa</taxon>
        <taxon>Spiralia</taxon>
        <taxon>Lophotrochozoa</taxon>
        <taxon>Mollusca</taxon>
        <taxon>Gastropoda</taxon>
        <taxon>Caenogastropoda</taxon>
        <taxon>Sorbeoconcha</taxon>
        <taxon>Cerithioidea</taxon>
        <taxon>Batillariidae</taxon>
        <taxon>Batillaria</taxon>
    </lineage>
</organism>
<dbReference type="GO" id="GO:0016787">
    <property type="term" value="F:hydrolase activity"/>
    <property type="evidence" value="ECO:0007669"/>
    <property type="project" value="UniProtKB-KW"/>
</dbReference>
<name>A0ABD0KIJ3_9CAEN</name>
<dbReference type="PANTHER" id="PTHR10912">
    <property type="entry name" value="ADP-RIBOSYL CYCLASE"/>
    <property type="match status" value="1"/>
</dbReference>
<sequence>FAESASGRVLVMLKGSDPDKPAYVADSFFGRYELPNLALKKVTAVQVLLTYSPGGQHSEKCDTGSLVDLKNDVTDRGIVFSCIQDPKDVKHLQCAEDADNPECELKE</sequence>
<evidence type="ECO:0000256" key="2">
    <source>
        <dbReference type="ARBA" id="ARBA00022679"/>
    </source>
</evidence>